<name>A0A2W4TNZ6_9GAMM</name>
<dbReference type="Proteomes" id="UP000249396">
    <property type="component" value="Unassembled WGS sequence"/>
</dbReference>
<dbReference type="EMBL" id="QJPH01000169">
    <property type="protein sequence ID" value="PZN83977.1"/>
    <property type="molecule type" value="Genomic_DNA"/>
</dbReference>
<evidence type="ECO:0000313" key="2">
    <source>
        <dbReference type="Proteomes" id="UP000249396"/>
    </source>
</evidence>
<comment type="caution">
    <text evidence="1">The sequence shown here is derived from an EMBL/GenBank/DDBJ whole genome shotgun (WGS) entry which is preliminary data.</text>
</comment>
<evidence type="ECO:0000313" key="1">
    <source>
        <dbReference type="EMBL" id="PZN83977.1"/>
    </source>
</evidence>
<organism evidence="1 2">
    <name type="scientific">Candidatus Methylumidiphilus alinenensis</name>
    <dbReference type="NCBI Taxonomy" id="2202197"/>
    <lineage>
        <taxon>Bacteria</taxon>
        <taxon>Pseudomonadati</taxon>
        <taxon>Pseudomonadota</taxon>
        <taxon>Gammaproteobacteria</taxon>
        <taxon>Methylococcales</taxon>
        <taxon>Candidatus Methylumidiphilus</taxon>
    </lineage>
</organism>
<protein>
    <submittedName>
        <fullName evidence="1">Uncharacterized protein</fullName>
    </submittedName>
</protein>
<proteinExistence type="predicted"/>
<dbReference type="AlphaFoldDB" id="A0A2W4TNZ6"/>
<reference evidence="1 2" key="1">
    <citation type="journal article" date="2018" name="Aquat. Microb. Ecol.">
        <title>Gammaproteobacterial methanotrophs dominate.</title>
        <authorList>
            <person name="Rissanen A.J."/>
            <person name="Saarenheimo J."/>
            <person name="Tiirola M."/>
            <person name="Peura S."/>
            <person name="Aalto S.L."/>
            <person name="Karvinen A."/>
            <person name="Nykanen H."/>
        </authorList>
    </citation>
    <scope>NUCLEOTIDE SEQUENCE [LARGE SCALE GENOMIC DNA]</scope>
    <source>
        <strain evidence="1">AMbin10</strain>
    </source>
</reference>
<gene>
    <name evidence="1" type="ORF">DM484_03485</name>
</gene>
<sequence length="83" mass="8890">MDTGCIRDIHVRYPSGGEAVQIGCPADLSGIHAGMTDLNHCYDPNYSHGPKFPANLPARRAQALSSLAPNAPVQPPVRNEPEK</sequence>
<accession>A0A2W4TNZ6</accession>